<dbReference type="InterPro" id="IPR050188">
    <property type="entry name" value="RluA_PseudoU_synthase"/>
</dbReference>
<name>A0A0H4T635_9BACT</name>
<organism evidence="4">
    <name type="scientific">uncultured Parcubacteria bacterium Rifle_16ft_4_minimus_2958</name>
    <dbReference type="NCBI Taxonomy" id="1665137"/>
    <lineage>
        <taxon>Bacteria</taxon>
        <taxon>Candidatus Parcubacteria</taxon>
        <taxon>environmental samples</taxon>
    </lineage>
</organism>
<dbReference type="InterPro" id="IPR020103">
    <property type="entry name" value="PsdUridine_synth_cat_dom_sf"/>
</dbReference>
<evidence type="ECO:0000313" key="4">
    <source>
        <dbReference type="EMBL" id="AKQ01862.1"/>
    </source>
</evidence>
<evidence type="ECO:0000259" key="3">
    <source>
        <dbReference type="Pfam" id="PF00849"/>
    </source>
</evidence>
<dbReference type="PANTHER" id="PTHR21600:SF44">
    <property type="entry name" value="RIBOSOMAL LARGE SUBUNIT PSEUDOURIDINE SYNTHASE D"/>
    <property type="match status" value="1"/>
</dbReference>
<dbReference type="GO" id="GO:0160140">
    <property type="term" value="F:23S rRNA pseudouridine(1911/1915/1917) synthase activity"/>
    <property type="evidence" value="ECO:0007669"/>
    <property type="project" value="UniProtKB-EC"/>
</dbReference>
<dbReference type="PANTHER" id="PTHR21600">
    <property type="entry name" value="MITOCHONDRIAL RNA PSEUDOURIDINE SYNTHASE"/>
    <property type="match status" value="1"/>
</dbReference>
<accession>A0A0H4T635</accession>
<dbReference type="EC" id="5.4.99.23" evidence="4"/>
<dbReference type="Gene3D" id="3.30.2350.10">
    <property type="entry name" value="Pseudouridine synthase"/>
    <property type="match status" value="1"/>
</dbReference>
<dbReference type="PROSITE" id="PS01129">
    <property type="entry name" value="PSI_RLU"/>
    <property type="match status" value="1"/>
</dbReference>
<feature type="domain" description="Pseudouridine synthase RsuA/RluA-like" evidence="3">
    <location>
        <begin position="12"/>
        <end position="207"/>
    </location>
</feature>
<keyword evidence="2 4" id="KW-0413">Isomerase</keyword>
<protein>
    <submittedName>
        <fullName evidence="4">Putative pseudouridine synthase, 23S rRNA pseudouridine1911/1915/1917 synthase</fullName>
        <ecNumber evidence="4">5.4.99.23</ecNumber>
    </submittedName>
</protein>
<dbReference type="EMBL" id="KT006981">
    <property type="protein sequence ID" value="AKQ01862.1"/>
    <property type="molecule type" value="Genomic_DNA"/>
</dbReference>
<evidence type="ECO:0000256" key="2">
    <source>
        <dbReference type="ARBA" id="ARBA00023235"/>
    </source>
</evidence>
<proteinExistence type="inferred from homology"/>
<sequence length="270" mass="30372">MQDLKIIYEDENILAIDKPAGLLVHRAPSFAKASEGEQETLASILLKKYPEIKNVGDDPENRPGIVHRLDKETSGVILIAKNQAAFLFLKNQFKERELQKTYIAIVYGQVKNEHGIIDAPIARSSTDFRRWSASRGKRGKEREAVTEYKVLKRFVAPAHQNSSRCALPSSDAVGSLPTKNFNEPALKFTLLELKPKTGRTHQIRVHMKFLNYPVVCDKLYAPNLPCPVLGMNRLALHAKSIEFKKPDGKDIKIEAPIPEDLKQAINIKTL</sequence>
<dbReference type="AlphaFoldDB" id="A0A0H4T635"/>
<comment type="similarity">
    <text evidence="1">Belongs to the pseudouridine synthase RluA family.</text>
</comment>
<evidence type="ECO:0000256" key="1">
    <source>
        <dbReference type="ARBA" id="ARBA00010876"/>
    </source>
</evidence>
<dbReference type="InterPro" id="IPR006145">
    <property type="entry name" value="PsdUridine_synth_RsuA/RluA"/>
</dbReference>
<dbReference type="CDD" id="cd02869">
    <property type="entry name" value="PseudoU_synth_RluA_like"/>
    <property type="match status" value="1"/>
</dbReference>
<dbReference type="GO" id="GO:0003723">
    <property type="term" value="F:RNA binding"/>
    <property type="evidence" value="ECO:0007669"/>
    <property type="project" value="InterPro"/>
</dbReference>
<dbReference type="SUPFAM" id="SSF55120">
    <property type="entry name" value="Pseudouridine synthase"/>
    <property type="match status" value="1"/>
</dbReference>
<gene>
    <name evidence="4" type="primary">ine191</name>
</gene>
<dbReference type="Pfam" id="PF00849">
    <property type="entry name" value="PseudoU_synth_2"/>
    <property type="match status" value="1"/>
</dbReference>
<dbReference type="InterPro" id="IPR006224">
    <property type="entry name" value="PsdUridine_synth_RluA-like_CS"/>
</dbReference>
<dbReference type="GO" id="GO:0000455">
    <property type="term" value="P:enzyme-directed rRNA pseudouridine synthesis"/>
    <property type="evidence" value="ECO:0007669"/>
    <property type="project" value="TreeGrafter"/>
</dbReference>
<reference evidence="4" key="1">
    <citation type="journal article" date="2015" name="ISME J.">
        <title>Aquifer environment selects for microbial species cohorts in sediment and groundwater.</title>
        <authorList>
            <person name="Hug L.A."/>
            <person name="Thomas B.C."/>
            <person name="Brown C.T."/>
            <person name="Frischkorn K.R."/>
            <person name="Williams K.H."/>
            <person name="Tringe S.G."/>
            <person name="Banfield J.F."/>
        </authorList>
    </citation>
    <scope>NUCLEOTIDE SEQUENCE</scope>
</reference>